<evidence type="ECO:0000313" key="2">
    <source>
        <dbReference type="Proteomes" id="UP000279386"/>
    </source>
</evidence>
<organism evidence="1 2">
    <name type="scientific">Escherichia phage vB_Eco_slurp01</name>
    <dbReference type="NCBI Taxonomy" id="1874688"/>
    <lineage>
        <taxon>Viruses</taxon>
        <taxon>Duplodnaviria</taxon>
        <taxon>Heunggongvirae</taxon>
        <taxon>Uroviricota</taxon>
        <taxon>Caudoviricetes</taxon>
        <taxon>Asteriusvirus</taxon>
        <taxon>Asteriusvirus PBECO4</taxon>
    </lineage>
</organism>
<accession>A0A1C3S6I6</accession>
<dbReference type="EMBL" id="LT603033">
    <property type="protein sequence ID" value="SCA80211.1"/>
    <property type="molecule type" value="Genomic_DNA"/>
</dbReference>
<proteinExistence type="predicted"/>
<evidence type="ECO:0000313" key="1">
    <source>
        <dbReference type="EMBL" id="SCA80211.1"/>
    </source>
</evidence>
<dbReference type="Proteomes" id="UP000279386">
    <property type="component" value="Segment"/>
</dbReference>
<protein>
    <submittedName>
        <fullName evidence="1">Uncharacterized protein</fullName>
    </submittedName>
</protein>
<gene>
    <name evidence="1" type="ORF">PSLUR01_00234</name>
</gene>
<reference evidence="1 2" key="1">
    <citation type="submission" date="2016-07" db="EMBL/GenBank/DDBJ databases">
        <authorList>
            <person name="Millard A."/>
        </authorList>
    </citation>
    <scope>NUCLEOTIDE SEQUENCE [LARGE SCALE GENOMIC DNA]</scope>
</reference>
<name>A0A1C3S6I6_9CAUD</name>
<sequence length="84" mass="10184">MQNEMIYLTYNEYVERLVRAKRYTNKRPIDLNQTPAERSAEVLFQSLPYLLGTDRQEEYVARMIRYLKITIKEKVNANEILNRR</sequence>